<gene>
    <name evidence="2" type="ORF">LX95_01882</name>
</gene>
<dbReference type="EMBL" id="QKYV01000005">
    <property type="protein sequence ID" value="PZW39526.1"/>
    <property type="molecule type" value="Genomic_DNA"/>
</dbReference>
<evidence type="ECO:0000256" key="1">
    <source>
        <dbReference type="SAM" id="SignalP"/>
    </source>
</evidence>
<keyword evidence="1" id="KW-0732">Signal</keyword>
<organism evidence="2 3">
    <name type="scientific">Mesonia algae</name>
    <dbReference type="NCBI Taxonomy" id="213248"/>
    <lineage>
        <taxon>Bacteria</taxon>
        <taxon>Pseudomonadati</taxon>
        <taxon>Bacteroidota</taxon>
        <taxon>Flavobacteriia</taxon>
        <taxon>Flavobacteriales</taxon>
        <taxon>Flavobacteriaceae</taxon>
        <taxon>Mesonia</taxon>
    </lineage>
</organism>
<reference evidence="2 3" key="1">
    <citation type="submission" date="2018-06" db="EMBL/GenBank/DDBJ databases">
        <title>Genomic Encyclopedia of Archaeal and Bacterial Type Strains, Phase II (KMG-II): from individual species to whole genera.</title>
        <authorList>
            <person name="Goeker M."/>
        </authorList>
    </citation>
    <scope>NUCLEOTIDE SEQUENCE [LARGE SCALE GENOMIC DNA]</scope>
    <source>
        <strain evidence="2 3">DSM 15361</strain>
    </source>
</reference>
<dbReference type="AlphaFoldDB" id="A0A2W7HY67"/>
<accession>A0A2W7HY67</accession>
<dbReference type="RefSeq" id="WP_111541187.1">
    <property type="nucleotide sequence ID" value="NZ_QKYV01000005.1"/>
</dbReference>
<sequence length="142" mass="16765">MKKIIYIAFIFLFSSQLISAQDNDDEKIKALKISHITKALDLSQKEAESFWPIYNQFEEKTDKLYEAKWCDVKNGIDLIEEIDEATAKTLIEQYVSLKKESADLKGEFVEKLHQVISYKKILMLKKAERDFHRILLEQYKKD</sequence>
<evidence type="ECO:0000313" key="2">
    <source>
        <dbReference type="EMBL" id="PZW39526.1"/>
    </source>
</evidence>
<feature type="chain" id="PRO_5016100361" description="Sensor of ECF-type sigma factor" evidence="1">
    <location>
        <begin position="21"/>
        <end position="142"/>
    </location>
</feature>
<evidence type="ECO:0008006" key="4">
    <source>
        <dbReference type="Google" id="ProtNLM"/>
    </source>
</evidence>
<keyword evidence="3" id="KW-1185">Reference proteome</keyword>
<comment type="caution">
    <text evidence="2">The sequence shown here is derived from an EMBL/GenBank/DDBJ whole genome shotgun (WGS) entry which is preliminary data.</text>
</comment>
<dbReference type="Proteomes" id="UP000249542">
    <property type="component" value="Unassembled WGS sequence"/>
</dbReference>
<name>A0A2W7HY67_9FLAO</name>
<protein>
    <recommendedName>
        <fullName evidence="4">Sensor of ECF-type sigma factor</fullName>
    </recommendedName>
</protein>
<proteinExistence type="predicted"/>
<feature type="signal peptide" evidence="1">
    <location>
        <begin position="1"/>
        <end position="20"/>
    </location>
</feature>
<evidence type="ECO:0000313" key="3">
    <source>
        <dbReference type="Proteomes" id="UP000249542"/>
    </source>
</evidence>